<dbReference type="EMBL" id="BAVR01000051">
    <property type="protein sequence ID" value="GAE89964.1"/>
    <property type="molecule type" value="Genomic_DNA"/>
</dbReference>
<dbReference type="SUPFAM" id="SSF75217">
    <property type="entry name" value="alpha/beta knot"/>
    <property type="match status" value="1"/>
</dbReference>
<dbReference type="AlphaFoldDB" id="W4VB49"/>
<feature type="domain" description="tRNA methyltransferase TRMD/TRM10-type" evidence="1">
    <location>
        <begin position="1"/>
        <end position="57"/>
    </location>
</feature>
<dbReference type="InterPro" id="IPR029026">
    <property type="entry name" value="tRNA_m1G_MTases_N"/>
</dbReference>
<dbReference type="GO" id="GO:0052906">
    <property type="term" value="F:tRNA (guanine(37)-N1)-methyltransferase activity"/>
    <property type="evidence" value="ECO:0007669"/>
    <property type="project" value="InterPro"/>
</dbReference>
<comment type="caution">
    <text evidence="2">The sequence shown here is derived from an EMBL/GenBank/DDBJ whole genome shotgun (WGS) entry which is preliminary data.</text>
</comment>
<evidence type="ECO:0000313" key="2">
    <source>
        <dbReference type="EMBL" id="GAE89964.1"/>
    </source>
</evidence>
<dbReference type="Proteomes" id="UP000019109">
    <property type="component" value="Unassembled WGS sequence"/>
</dbReference>
<reference evidence="2" key="1">
    <citation type="journal article" date="2014" name="Genome Announc.">
        <title>Draft Genome Sequence of Clostridium straminisolvens Strain JCM 21531T, Isolated from a Cellulose-Degrading Bacterial Community.</title>
        <authorList>
            <person name="Yuki M."/>
            <person name="Oshima K."/>
            <person name="Suda W."/>
            <person name="Sakamoto M."/>
            <person name="Kitamura K."/>
            <person name="Iida T."/>
            <person name="Hattori M."/>
            <person name="Ohkuma M."/>
        </authorList>
    </citation>
    <scope>NUCLEOTIDE SEQUENCE [LARGE SCALE GENOMIC DNA]</scope>
    <source>
        <strain evidence="2">JCM 21531</strain>
    </source>
</reference>
<name>W4VB49_9FIRM</name>
<keyword evidence="3" id="KW-1185">Reference proteome</keyword>
<dbReference type="InterPro" id="IPR016009">
    <property type="entry name" value="tRNA_MeTrfase_TRMD/TRM10"/>
</dbReference>
<dbReference type="GO" id="GO:0005829">
    <property type="term" value="C:cytosol"/>
    <property type="evidence" value="ECO:0007669"/>
    <property type="project" value="TreeGrafter"/>
</dbReference>
<keyword evidence="2" id="KW-0489">Methyltransferase</keyword>
<dbReference type="GO" id="GO:0002939">
    <property type="term" value="P:tRNA N1-guanine methylation"/>
    <property type="evidence" value="ECO:0007669"/>
    <property type="project" value="TreeGrafter"/>
</dbReference>
<evidence type="ECO:0000259" key="1">
    <source>
        <dbReference type="Pfam" id="PF01746"/>
    </source>
</evidence>
<organism evidence="2 3">
    <name type="scientific">Acetivibrio straminisolvens JCM 21531</name>
    <dbReference type="NCBI Taxonomy" id="1294263"/>
    <lineage>
        <taxon>Bacteria</taxon>
        <taxon>Bacillati</taxon>
        <taxon>Bacillota</taxon>
        <taxon>Clostridia</taxon>
        <taxon>Eubacteriales</taxon>
        <taxon>Oscillospiraceae</taxon>
        <taxon>Acetivibrio</taxon>
    </lineage>
</organism>
<evidence type="ECO:0000313" key="3">
    <source>
        <dbReference type="Proteomes" id="UP000019109"/>
    </source>
</evidence>
<dbReference type="InterPro" id="IPR002649">
    <property type="entry name" value="tRNA_m1G_MeTrfase_TrmD"/>
</dbReference>
<dbReference type="PANTHER" id="PTHR46417">
    <property type="entry name" value="TRNA (GUANINE-N(1)-)-METHYLTRANSFERASE"/>
    <property type="match status" value="1"/>
</dbReference>
<accession>W4VB49</accession>
<dbReference type="STRING" id="1294263.JCM21531_3539"/>
<dbReference type="PANTHER" id="PTHR46417:SF1">
    <property type="entry name" value="TRNA (GUANINE-N(1)-)-METHYLTRANSFERASE"/>
    <property type="match status" value="1"/>
</dbReference>
<dbReference type="InterPro" id="IPR029028">
    <property type="entry name" value="Alpha/beta_knot_MTases"/>
</dbReference>
<proteinExistence type="predicted"/>
<gene>
    <name evidence="2" type="ORF">JCM21531_3539</name>
</gene>
<dbReference type="Pfam" id="PF01746">
    <property type="entry name" value="tRNA_m1G_MT"/>
    <property type="match status" value="1"/>
</dbReference>
<keyword evidence="2" id="KW-0808">Transferase</keyword>
<protein>
    <submittedName>
        <fullName evidence="2">tRNA (Guanine37-N1)-methyltransferase</fullName>
    </submittedName>
</protein>
<dbReference type="Gene3D" id="3.40.1280.10">
    <property type="match status" value="1"/>
</dbReference>
<sequence length="60" mass="6893">MKFDVLTLFPEIFDAVLGESIIGRARKNNIIQINTINIRDFSLNKHRKVDDYLMVAGAAW</sequence>